<evidence type="ECO:0000256" key="3">
    <source>
        <dbReference type="ARBA" id="ARBA00022475"/>
    </source>
</evidence>
<organism evidence="9 10">
    <name type="scientific">Brachyspira pilosicoli</name>
    <name type="common">Serpulina pilosicoli</name>
    <dbReference type="NCBI Taxonomy" id="52584"/>
    <lineage>
        <taxon>Bacteria</taxon>
        <taxon>Pseudomonadati</taxon>
        <taxon>Spirochaetota</taxon>
        <taxon>Spirochaetia</taxon>
        <taxon>Brachyspirales</taxon>
        <taxon>Brachyspiraceae</taxon>
        <taxon>Brachyspira</taxon>
    </lineage>
</organism>
<protein>
    <submittedName>
        <fullName evidence="9">Sugar ABC transporter permease</fullName>
    </submittedName>
</protein>
<evidence type="ECO:0000256" key="2">
    <source>
        <dbReference type="ARBA" id="ARBA00022448"/>
    </source>
</evidence>
<comment type="similarity">
    <text evidence="7">Belongs to the binding-protein-dependent transport system permease family.</text>
</comment>
<dbReference type="OrthoDB" id="9787541at2"/>
<evidence type="ECO:0000256" key="4">
    <source>
        <dbReference type="ARBA" id="ARBA00022692"/>
    </source>
</evidence>
<dbReference type="Proteomes" id="UP000323176">
    <property type="component" value="Unassembled WGS sequence"/>
</dbReference>
<dbReference type="Pfam" id="PF00528">
    <property type="entry name" value="BPD_transp_1"/>
    <property type="match status" value="1"/>
</dbReference>
<keyword evidence="6 7" id="KW-0472">Membrane</keyword>
<dbReference type="InterPro" id="IPR035906">
    <property type="entry name" value="MetI-like_sf"/>
</dbReference>
<feature type="transmembrane region" description="Helical" evidence="7">
    <location>
        <begin position="113"/>
        <end position="131"/>
    </location>
</feature>
<reference evidence="9 10" key="1">
    <citation type="journal article" date="1992" name="Lakartidningen">
        <title>[Penicillin V and not amoxicillin is the first choice preparation in acute otitis].</title>
        <authorList>
            <person name="Kamme C."/>
            <person name="Lundgren K."/>
            <person name="Prellner K."/>
        </authorList>
    </citation>
    <scope>NUCLEOTIDE SEQUENCE [LARGE SCALE GENOMIC DNA]</scope>
    <source>
        <strain evidence="9 10">PC5538III-hc</strain>
    </source>
</reference>
<evidence type="ECO:0000256" key="7">
    <source>
        <dbReference type="RuleBase" id="RU363032"/>
    </source>
</evidence>
<dbReference type="Gene3D" id="1.10.3720.10">
    <property type="entry name" value="MetI-like"/>
    <property type="match status" value="1"/>
</dbReference>
<dbReference type="InterPro" id="IPR051393">
    <property type="entry name" value="ABC_transporter_permease"/>
</dbReference>
<evidence type="ECO:0000313" key="9">
    <source>
        <dbReference type="EMBL" id="TXJ43932.1"/>
    </source>
</evidence>
<dbReference type="EMBL" id="SAXY01000025">
    <property type="protein sequence ID" value="TXJ43932.1"/>
    <property type="molecule type" value="Genomic_DNA"/>
</dbReference>
<dbReference type="PANTHER" id="PTHR30193">
    <property type="entry name" value="ABC TRANSPORTER PERMEASE PROTEIN"/>
    <property type="match status" value="1"/>
</dbReference>
<proteinExistence type="inferred from homology"/>
<keyword evidence="4 7" id="KW-0812">Transmembrane</keyword>
<feature type="transmembrane region" description="Helical" evidence="7">
    <location>
        <begin position="12"/>
        <end position="40"/>
    </location>
</feature>
<accession>A0A5C8F428</accession>
<comment type="caution">
    <text evidence="9">The sequence shown here is derived from an EMBL/GenBank/DDBJ whole genome shotgun (WGS) entry which is preliminary data.</text>
</comment>
<feature type="transmembrane region" description="Helical" evidence="7">
    <location>
        <begin position="71"/>
        <end position="93"/>
    </location>
</feature>
<feature type="transmembrane region" description="Helical" evidence="7">
    <location>
        <begin position="206"/>
        <end position="229"/>
    </location>
</feature>
<keyword evidence="3" id="KW-1003">Cell membrane</keyword>
<dbReference type="GO" id="GO:0005886">
    <property type="term" value="C:plasma membrane"/>
    <property type="evidence" value="ECO:0007669"/>
    <property type="project" value="UniProtKB-SubCell"/>
</dbReference>
<evidence type="ECO:0000259" key="8">
    <source>
        <dbReference type="PROSITE" id="PS50928"/>
    </source>
</evidence>
<dbReference type="GO" id="GO:0055085">
    <property type="term" value="P:transmembrane transport"/>
    <property type="evidence" value="ECO:0007669"/>
    <property type="project" value="InterPro"/>
</dbReference>
<feature type="transmembrane region" description="Helical" evidence="7">
    <location>
        <begin position="235"/>
        <end position="256"/>
    </location>
</feature>
<comment type="subcellular location">
    <subcellularLocation>
        <location evidence="1 7">Cell membrane</location>
        <topology evidence="1 7">Multi-pass membrane protein</topology>
    </subcellularLocation>
</comment>
<feature type="transmembrane region" description="Helical" evidence="7">
    <location>
        <begin position="263"/>
        <end position="285"/>
    </location>
</feature>
<keyword evidence="5 7" id="KW-1133">Transmembrane helix</keyword>
<evidence type="ECO:0000256" key="5">
    <source>
        <dbReference type="ARBA" id="ARBA00022989"/>
    </source>
</evidence>
<evidence type="ECO:0000256" key="1">
    <source>
        <dbReference type="ARBA" id="ARBA00004651"/>
    </source>
</evidence>
<dbReference type="AlphaFoldDB" id="A0A5C8F428"/>
<feature type="domain" description="ABC transmembrane type-1" evidence="8">
    <location>
        <begin position="72"/>
        <end position="286"/>
    </location>
</feature>
<evidence type="ECO:0000313" key="10">
    <source>
        <dbReference type="Proteomes" id="UP000323176"/>
    </source>
</evidence>
<feature type="transmembrane region" description="Helical" evidence="7">
    <location>
        <begin position="158"/>
        <end position="185"/>
    </location>
</feature>
<dbReference type="SUPFAM" id="SSF161098">
    <property type="entry name" value="MetI-like"/>
    <property type="match status" value="1"/>
</dbReference>
<dbReference type="CDD" id="cd06261">
    <property type="entry name" value="TM_PBP2"/>
    <property type="match status" value="1"/>
</dbReference>
<gene>
    <name evidence="9" type="ORF">EPJ72_03560</name>
</gene>
<evidence type="ECO:0000256" key="6">
    <source>
        <dbReference type="ARBA" id="ARBA00023136"/>
    </source>
</evidence>
<dbReference type="InterPro" id="IPR000515">
    <property type="entry name" value="MetI-like"/>
</dbReference>
<dbReference type="PANTHER" id="PTHR30193:SF37">
    <property type="entry name" value="INNER MEMBRANE ABC TRANSPORTER PERMEASE PROTEIN YCJO"/>
    <property type="match status" value="1"/>
</dbReference>
<keyword evidence="2 7" id="KW-0813">Transport</keyword>
<name>A0A5C8F428_BRAPL</name>
<dbReference type="PROSITE" id="PS50928">
    <property type="entry name" value="ABC_TM1"/>
    <property type="match status" value="1"/>
</dbReference>
<sequence length="292" mass="32871">MKTEKRRFNKDFISGYLFISPSLFFIIVFSIVPLLMVFFFSFQKYNVVQAPEFIGLENYKRMFSDPFMKPALINTFIYTIITVPIQTLLSLLIASIICRKIKSKIDGFVKSSMFVPVIASAILVGAIWRILLSTNDGIINGYLNLIGIKSINWLGDKYLALLSVCFLTIWKNVGYFMVIYIAGILDIPQNLYEAADVDGADKYSKFINITIPALKPINFLVIALGLIWAFQAFEIIYALTSGGPGTATITLVYTIYNTAFRQFNMGFASAVSVLLFIIVLVVSILQKKIMKD</sequence>